<accession>A0A9Q0MPT7</accession>
<comment type="caution">
    <text evidence="3">The sequence shown here is derived from an EMBL/GenBank/DDBJ whole genome shotgun (WGS) entry which is preliminary data.</text>
</comment>
<evidence type="ECO:0000256" key="1">
    <source>
        <dbReference type="PROSITE-ProRule" id="PRU00339"/>
    </source>
</evidence>
<dbReference type="SMART" id="SM00028">
    <property type="entry name" value="TPR"/>
    <property type="match status" value="9"/>
</dbReference>
<name>A0A9Q0MPT7_9DIPT</name>
<dbReference type="PANTHER" id="PTHR44117:SF1">
    <property type="entry name" value="INTRAFLAGELLAR TRANSPORT PROTEIN 88 HOMOLOG"/>
    <property type="match status" value="1"/>
</dbReference>
<dbReference type="Gene3D" id="1.25.40.10">
    <property type="entry name" value="Tetratricopeptide repeat domain"/>
    <property type="match status" value="3"/>
</dbReference>
<dbReference type="EMBL" id="WJQU01001776">
    <property type="protein sequence ID" value="KAJ6633724.1"/>
    <property type="molecule type" value="Genomic_DNA"/>
</dbReference>
<keyword evidence="4" id="KW-1185">Reference proteome</keyword>
<dbReference type="Pfam" id="PF13429">
    <property type="entry name" value="TPR_15"/>
    <property type="match status" value="1"/>
</dbReference>
<dbReference type="OrthoDB" id="1926212at2759"/>
<dbReference type="GO" id="GO:0036064">
    <property type="term" value="C:ciliary basal body"/>
    <property type="evidence" value="ECO:0007669"/>
    <property type="project" value="TreeGrafter"/>
</dbReference>
<dbReference type="GO" id="GO:1905515">
    <property type="term" value="P:non-motile cilium assembly"/>
    <property type="evidence" value="ECO:0007669"/>
    <property type="project" value="TreeGrafter"/>
</dbReference>
<dbReference type="GO" id="GO:0042073">
    <property type="term" value="P:intraciliary transport"/>
    <property type="evidence" value="ECO:0007669"/>
    <property type="project" value="TreeGrafter"/>
</dbReference>
<organism evidence="3 4">
    <name type="scientific">Pseudolycoriella hygida</name>
    <dbReference type="NCBI Taxonomy" id="35572"/>
    <lineage>
        <taxon>Eukaryota</taxon>
        <taxon>Metazoa</taxon>
        <taxon>Ecdysozoa</taxon>
        <taxon>Arthropoda</taxon>
        <taxon>Hexapoda</taxon>
        <taxon>Insecta</taxon>
        <taxon>Pterygota</taxon>
        <taxon>Neoptera</taxon>
        <taxon>Endopterygota</taxon>
        <taxon>Diptera</taxon>
        <taxon>Nematocera</taxon>
        <taxon>Sciaroidea</taxon>
        <taxon>Sciaridae</taxon>
        <taxon>Pseudolycoriella</taxon>
    </lineage>
</organism>
<evidence type="ECO:0000313" key="3">
    <source>
        <dbReference type="EMBL" id="KAJ6633724.1"/>
    </source>
</evidence>
<feature type="compositionally biased region" description="Basic residues" evidence="2">
    <location>
        <begin position="726"/>
        <end position="736"/>
    </location>
</feature>
<dbReference type="FunFam" id="1.25.40.10:FF:000468">
    <property type="entry name" value="Intraflagellar transport 88 homolog"/>
    <property type="match status" value="1"/>
</dbReference>
<dbReference type="GO" id="GO:0097730">
    <property type="term" value="C:non-motile cilium"/>
    <property type="evidence" value="ECO:0007669"/>
    <property type="project" value="TreeGrafter"/>
</dbReference>
<feature type="compositionally biased region" description="Polar residues" evidence="2">
    <location>
        <begin position="738"/>
        <end position="753"/>
    </location>
</feature>
<dbReference type="Pfam" id="PF13176">
    <property type="entry name" value="TPR_7"/>
    <property type="match status" value="1"/>
</dbReference>
<dbReference type="SUPFAM" id="SSF48452">
    <property type="entry name" value="TPR-like"/>
    <property type="match status" value="3"/>
</dbReference>
<gene>
    <name evidence="3" type="primary">Ift88</name>
    <name evidence="3" type="ORF">Bhyg_16829</name>
</gene>
<feature type="compositionally biased region" description="Polar residues" evidence="2">
    <location>
        <begin position="713"/>
        <end position="725"/>
    </location>
</feature>
<protein>
    <submittedName>
        <fullName evidence="3">Intraflagellar transport protein 88 like</fullName>
    </submittedName>
</protein>
<dbReference type="Proteomes" id="UP001151699">
    <property type="component" value="Unassembled WGS sequence"/>
</dbReference>
<feature type="region of interest" description="Disordered" evidence="2">
    <location>
        <begin position="54"/>
        <end position="77"/>
    </location>
</feature>
<feature type="region of interest" description="Disordered" evidence="2">
    <location>
        <begin position="708"/>
        <end position="803"/>
    </location>
</feature>
<evidence type="ECO:0000256" key="2">
    <source>
        <dbReference type="SAM" id="MobiDB-lite"/>
    </source>
</evidence>
<keyword evidence="1" id="KW-0802">TPR repeat</keyword>
<dbReference type="GO" id="GO:0097546">
    <property type="term" value="C:ciliary base"/>
    <property type="evidence" value="ECO:0007669"/>
    <property type="project" value="TreeGrafter"/>
</dbReference>
<sequence>MSSMHSFNYSDATDIYSGFQAATPELFDYDRDNDEAFQNALKVSSYGKRIATPKYDNSRGETASRLMRSSDKPINRPSTAFRPVGYTSEAGRLFDPMMQRMAPARKTVVMEQKKPGDLTEEKYKGLESRILNLLEESILDSTGSNPDLAGSLNKAKEASSLDRILLRLRDQNGGSSAHNFDLTFSVLFNLANIYAKNSMFVEALNTYTSMTKNKLYPNVNRLKINMGNIYLQLGMFPKAIKMYRMALDQVPGNQKELRLKISHNIAIFFIKMGQYSDAANSLEFIMSERADLVSGLHLILCYYALGDTEKMKRAFQLLLEVQIDFEDEHKLANSINSPNQQYILDIVKKDELFVMENDKKKLAAKHILMSANLISGVIEENFNEGYTWCVEIIKNSSYPALANELELNKAIMYLKQHEVTQAIDTLKYYEKKGHIDAVINLTFIYLQMRDMQNANRYAQICREMDSYNPAAFINSGACEIVNGNLELAKGYFESALEIDAMSYEAIYNLGLVCKKMGEFEFALKYFRKLHATAAHSHHPHVVYQLANLHELTSDTSGALEWYVQLLGTIHMDPGIFQKIAEMSEAEGDRQQAYQYQNESFRAYPSNLQTIAWLGSHYIDLQVAEKAIAYYEKAVLANPNDPYFLLRIAGCFRRIGNAQKSLNLFQNILKQFPDNVDCYRALIHLTQTLNMDDLYQKYLSEFQKSEKLKETRQRIGSSRPTTSSSTQKKRHSGRRTSLKYASSEQTHSSSNPSSHAEKNQSSDLILTSYADPLGSPAERPRTGRHASFKEESDEDLDADELLPL</sequence>
<dbReference type="InterPro" id="IPR019734">
    <property type="entry name" value="TPR_rpt"/>
</dbReference>
<proteinExistence type="predicted"/>
<dbReference type="PANTHER" id="PTHR44117">
    <property type="entry name" value="INTRAFLAGELLAR TRANSPORT PROTEIN 88 HOMOLOG"/>
    <property type="match status" value="1"/>
</dbReference>
<reference evidence="3" key="1">
    <citation type="submission" date="2022-07" db="EMBL/GenBank/DDBJ databases">
        <authorList>
            <person name="Trinca V."/>
            <person name="Uliana J.V.C."/>
            <person name="Torres T.T."/>
            <person name="Ward R.J."/>
            <person name="Monesi N."/>
        </authorList>
    </citation>
    <scope>NUCLEOTIDE SEQUENCE</scope>
    <source>
        <strain evidence="3">HSMRA1968</strain>
        <tissue evidence="3">Whole embryos</tissue>
    </source>
</reference>
<dbReference type="PROSITE" id="PS50005">
    <property type="entry name" value="TPR"/>
    <property type="match status" value="2"/>
</dbReference>
<dbReference type="AlphaFoldDB" id="A0A9Q0MPT7"/>
<feature type="compositionally biased region" description="Acidic residues" evidence="2">
    <location>
        <begin position="790"/>
        <end position="803"/>
    </location>
</feature>
<dbReference type="GO" id="GO:0005814">
    <property type="term" value="C:centriole"/>
    <property type="evidence" value="ECO:0007669"/>
    <property type="project" value="TreeGrafter"/>
</dbReference>
<evidence type="ECO:0000313" key="4">
    <source>
        <dbReference type="Proteomes" id="UP001151699"/>
    </source>
</evidence>
<dbReference type="GO" id="GO:0019894">
    <property type="term" value="F:kinesin binding"/>
    <property type="evidence" value="ECO:0007669"/>
    <property type="project" value="TreeGrafter"/>
</dbReference>
<dbReference type="InterPro" id="IPR011990">
    <property type="entry name" value="TPR-like_helical_dom_sf"/>
</dbReference>
<feature type="repeat" description="TPR" evidence="1">
    <location>
        <begin position="220"/>
        <end position="253"/>
    </location>
</feature>
<feature type="repeat" description="TPR" evidence="1">
    <location>
        <begin position="607"/>
        <end position="640"/>
    </location>
</feature>